<protein>
    <submittedName>
        <fullName evidence="3">Putative Heat shock protein 70 family</fullName>
    </submittedName>
</protein>
<dbReference type="AlphaFoldDB" id="A0A396GUW4"/>
<accession>A0A396GUW4</accession>
<dbReference type="Proteomes" id="UP000265566">
    <property type="component" value="Chromosome 7"/>
</dbReference>
<keyword evidence="1" id="KW-0547">Nucleotide-binding</keyword>
<evidence type="ECO:0000313" key="3">
    <source>
        <dbReference type="EMBL" id="RHN44830.1"/>
    </source>
</evidence>
<proteinExistence type="predicted"/>
<dbReference type="Pfam" id="PF00012">
    <property type="entry name" value="HSP70"/>
    <property type="match status" value="1"/>
</dbReference>
<dbReference type="PANTHER" id="PTHR19375">
    <property type="entry name" value="HEAT SHOCK PROTEIN 70KDA"/>
    <property type="match status" value="1"/>
</dbReference>
<gene>
    <name evidence="3" type="ORF">MtrunA17_Chr7g0223661</name>
</gene>
<evidence type="ECO:0000256" key="1">
    <source>
        <dbReference type="ARBA" id="ARBA00022741"/>
    </source>
</evidence>
<dbReference type="Gramene" id="rna38996">
    <property type="protein sequence ID" value="RHN44830.1"/>
    <property type="gene ID" value="gene38996"/>
</dbReference>
<dbReference type="SUPFAM" id="SSF100920">
    <property type="entry name" value="Heat shock protein 70kD (HSP70), peptide-binding domain"/>
    <property type="match status" value="1"/>
</dbReference>
<keyword evidence="3" id="KW-0346">Stress response</keyword>
<name>A0A396GUW4_MEDTR</name>
<sequence>MDLFEKCMEIAKSCLADAKMDKNSVDDAVLLSEDTKNVPNMVLRDVTPLSLGIEVTGDIMSVVIPRNTSVPFKVVSVIGANGCKL</sequence>
<dbReference type="GO" id="GO:0140662">
    <property type="term" value="F:ATP-dependent protein folding chaperone"/>
    <property type="evidence" value="ECO:0007669"/>
    <property type="project" value="InterPro"/>
</dbReference>
<evidence type="ECO:0000256" key="2">
    <source>
        <dbReference type="ARBA" id="ARBA00022840"/>
    </source>
</evidence>
<dbReference type="Gene3D" id="2.60.34.10">
    <property type="entry name" value="Substrate Binding Domain Of DNAk, Chain A, domain 1"/>
    <property type="match status" value="1"/>
</dbReference>
<dbReference type="GO" id="GO:0005524">
    <property type="term" value="F:ATP binding"/>
    <property type="evidence" value="ECO:0007669"/>
    <property type="project" value="UniProtKB-KW"/>
</dbReference>
<keyword evidence="2" id="KW-0067">ATP-binding</keyword>
<dbReference type="EMBL" id="PSQE01000007">
    <property type="protein sequence ID" value="RHN44830.1"/>
    <property type="molecule type" value="Genomic_DNA"/>
</dbReference>
<comment type="caution">
    <text evidence="3">The sequence shown here is derived from an EMBL/GenBank/DDBJ whole genome shotgun (WGS) entry which is preliminary data.</text>
</comment>
<dbReference type="InterPro" id="IPR029047">
    <property type="entry name" value="HSP70_peptide-bd_sf"/>
</dbReference>
<reference evidence="3" key="1">
    <citation type="journal article" date="2018" name="Nat. Plants">
        <title>Whole-genome landscape of Medicago truncatula symbiotic genes.</title>
        <authorList>
            <person name="Pecrix Y."/>
            <person name="Gamas P."/>
            <person name="Carrere S."/>
        </authorList>
    </citation>
    <scope>NUCLEOTIDE SEQUENCE</scope>
    <source>
        <tissue evidence="3">Leaves</tissue>
    </source>
</reference>
<dbReference type="InterPro" id="IPR013126">
    <property type="entry name" value="Hsp_70_fam"/>
</dbReference>
<organism evidence="3">
    <name type="scientific">Medicago truncatula</name>
    <name type="common">Barrel medic</name>
    <name type="synonym">Medicago tribuloides</name>
    <dbReference type="NCBI Taxonomy" id="3880"/>
    <lineage>
        <taxon>Eukaryota</taxon>
        <taxon>Viridiplantae</taxon>
        <taxon>Streptophyta</taxon>
        <taxon>Embryophyta</taxon>
        <taxon>Tracheophyta</taxon>
        <taxon>Spermatophyta</taxon>
        <taxon>Magnoliopsida</taxon>
        <taxon>eudicotyledons</taxon>
        <taxon>Gunneridae</taxon>
        <taxon>Pentapetalae</taxon>
        <taxon>rosids</taxon>
        <taxon>fabids</taxon>
        <taxon>Fabales</taxon>
        <taxon>Fabaceae</taxon>
        <taxon>Papilionoideae</taxon>
        <taxon>50 kb inversion clade</taxon>
        <taxon>NPAAA clade</taxon>
        <taxon>Hologalegina</taxon>
        <taxon>IRL clade</taxon>
        <taxon>Trifolieae</taxon>
        <taxon>Medicago</taxon>
    </lineage>
</organism>